<sequence length="102" mass="11025">MYALPLILATFIPGSMASLTQHRRAVTGPCPITATIVEPCRDMLDSSACWNGIIGRNGDGSGARAEELWNCVPGGKKNMCECYGCDWGLDRYVTRLNLCATP</sequence>
<feature type="chain" id="PRO_5042991509" evidence="1">
    <location>
        <begin position="18"/>
        <end position="102"/>
    </location>
</feature>
<reference evidence="2" key="2">
    <citation type="submission" date="2023-05" db="EMBL/GenBank/DDBJ databases">
        <authorList>
            <consortium name="Lawrence Berkeley National Laboratory"/>
            <person name="Steindorff A."/>
            <person name="Hensen N."/>
            <person name="Bonometti L."/>
            <person name="Westerberg I."/>
            <person name="Brannstrom I.O."/>
            <person name="Guillou S."/>
            <person name="Cros-Aarteil S."/>
            <person name="Calhoun S."/>
            <person name="Haridas S."/>
            <person name="Kuo A."/>
            <person name="Mondo S."/>
            <person name="Pangilinan J."/>
            <person name="Riley R."/>
            <person name="Labutti K."/>
            <person name="Andreopoulos B."/>
            <person name="Lipzen A."/>
            <person name="Chen C."/>
            <person name="Yanf M."/>
            <person name="Daum C."/>
            <person name="Ng V."/>
            <person name="Clum A."/>
            <person name="Ohm R."/>
            <person name="Martin F."/>
            <person name="Silar P."/>
            <person name="Natvig D."/>
            <person name="Lalanne C."/>
            <person name="Gautier V."/>
            <person name="Ament-Velasquez S.L."/>
            <person name="Kruys A."/>
            <person name="Hutchinson M.I."/>
            <person name="Powell A.J."/>
            <person name="Barry K."/>
            <person name="Miller A.N."/>
            <person name="Grigoriev I.V."/>
            <person name="Debuchy R."/>
            <person name="Gladieux P."/>
            <person name="Thoren M.H."/>
            <person name="Johannesson H."/>
        </authorList>
    </citation>
    <scope>NUCLEOTIDE SEQUENCE</scope>
    <source>
        <strain evidence="2">CBS 990.96</strain>
    </source>
</reference>
<dbReference type="AlphaFoldDB" id="A0AAN7H3E7"/>
<dbReference type="EMBL" id="MU865295">
    <property type="protein sequence ID" value="KAK4231033.1"/>
    <property type="molecule type" value="Genomic_DNA"/>
</dbReference>
<evidence type="ECO:0000313" key="3">
    <source>
        <dbReference type="Proteomes" id="UP001301958"/>
    </source>
</evidence>
<keyword evidence="3" id="KW-1185">Reference proteome</keyword>
<organism evidence="2 3">
    <name type="scientific">Podospora fimiseda</name>
    <dbReference type="NCBI Taxonomy" id="252190"/>
    <lineage>
        <taxon>Eukaryota</taxon>
        <taxon>Fungi</taxon>
        <taxon>Dikarya</taxon>
        <taxon>Ascomycota</taxon>
        <taxon>Pezizomycotina</taxon>
        <taxon>Sordariomycetes</taxon>
        <taxon>Sordariomycetidae</taxon>
        <taxon>Sordariales</taxon>
        <taxon>Podosporaceae</taxon>
        <taxon>Podospora</taxon>
    </lineage>
</organism>
<reference evidence="2" key="1">
    <citation type="journal article" date="2023" name="Mol. Phylogenet. Evol.">
        <title>Genome-scale phylogeny and comparative genomics of the fungal order Sordariales.</title>
        <authorList>
            <person name="Hensen N."/>
            <person name="Bonometti L."/>
            <person name="Westerberg I."/>
            <person name="Brannstrom I.O."/>
            <person name="Guillou S."/>
            <person name="Cros-Aarteil S."/>
            <person name="Calhoun S."/>
            <person name="Haridas S."/>
            <person name="Kuo A."/>
            <person name="Mondo S."/>
            <person name="Pangilinan J."/>
            <person name="Riley R."/>
            <person name="LaButti K."/>
            <person name="Andreopoulos B."/>
            <person name="Lipzen A."/>
            <person name="Chen C."/>
            <person name="Yan M."/>
            <person name="Daum C."/>
            <person name="Ng V."/>
            <person name="Clum A."/>
            <person name="Steindorff A."/>
            <person name="Ohm R.A."/>
            <person name="Martin F."/>
            <person name="Silar P."/>
            <person name="Natvig D.O."/>
            <person name="Lalanne C."/>
            <person name="Gautier V."/>
            <person name="Ament-Velasquez S.L."/>
            <person name="Kruys A."/>
            <person name="Hutchinson M.I."/>
            <person name="Powell A.J."/>
            <person name="Barry K."/>
            <person name="Miller A.N."/>
            <person name="Grigoriev I.V."/>
            <person name="Debuchy R."/>
            <person name="Gladieux P."/>
            <person name="Hiltunen Thoren M."/>
            <person name="Johannesson H."/>
        </authorList>
    </citation>
    <scope>NUCLEOTIDE SEQUENCE</scope>
    <source>
        <strain evidence="2">CBS 990.96</strain>
    </source>
</reference>
<evidence type="ECO:0000313" key="2">
    <source>
        <dbReference type="EMBL" id="KAK4231033.1"/>
    </source>
</evidence>
<name>A0AAN7H3E7_9PEZI</name>
<protein>
    <submittedName>
        <fullName evidence="2">Uncharacterized protein</fullName>
    </submittedName>
</protein>
<comment type="caution">
    <text evidence="2">The sequence shown here is derived from an EMBL/GenBank/DDBJ whole genome shotgun (WGS) entry which is preliminary data.</text>
</comment>
<dbReference type="Proteomes" id="UP001301958">
    <property type="component" value="Unassembled WGS sequence"/>
</dbReference>
<gene>
    <name evidence="2" type="ORF">QBC38DRAFT_277780</name>
</gene>
<keyword evidence="1" id="KW-0732">Signal</keyword>
<feature type="signal peptide" evidence="1">
    <location>
        <begin position="1"/>
        <end position="17"/>
    </location>
</feature>
<proteinExistence type="predicted"/>
<evidence type="ECO:0000256" key="1">
    <source>
        <dbReference type="SAM" id="SignalP"/>
    </source>
</evidence>
<accession>A0AAN7H3E7</accession>